<reference evidence="3" key="1">
    <citation type="submission" date="2023-01" db="EMBL/GenBank/DDBJ databases">
        <authorList>
            <person name="Van Ghelder C."/>
            <person name="Rancurel C."/>
        </authorList>
    </citation>
    <scope>NUCLEOTIDE SEQUENCE</scope>
    <source>
        <strain evidence="3">CNCM I-4278</strain>
    </source>
</reference>
<keyword evidence="4" id="KW-1185">Reference proteome</keyword>
<dbReference type="GO" id="GO:0030474">
    <property type="term" value="P:spindle pole body duplication"/>
    <property type="evidence" value="ECO:0007669"/>
    <property type="project" value="TreeGrafter"/>
</dbReference>
<dbReference type="InterPro" id="IPR012578">
    <property type="entry name" value="Nucl_pore_cmplx"/>
</dbReference>
<feature type="region of interest" description="Disordered" evidence="1">
    <location>
        <begin position="158"/>
        <end position="298"/>
    </location>
</feature>
<dbReference type="GO" id="GO:0005640">
    <property type="term" value="C:nuclear outer membrane"/>
    <property type="evidence" value="ECO:0007669"/>
    <property type="project" value="TreeGrafter"/>
</dbReference>
<feature type="compositionally biased region" description="Low complexity" evidence="1">
    <location>
        <begin position="213"/>
        <end position="229"/>
    </location>
</feature>
<feature type="compositionally biased region" description="Polar residues" evidence="1">
    <location>
        <begin position="30"/>
        <end position="47"/>
    </location>
</feature>
<dbReference type="GO" id="GO:0006606">
    <property type="term" value="P:protein import into nucleus"/>
    <property type="evidence" value="ECO:0007669"/>
    <property type="project" value="TreeGrafter"/>
</dbReference>
<evidence type="ECO:0000313" key="4">
    <source>
        <dbReference type="Proteomes" id="UP001152607"/>
    </source>
</evidence>
<feature type="region of interest" description="Disordered" evidence="1">
    <location>
        <begin position="1"/>
        <end position="48"/>
    </location>
</feature>
<evidence type="ECO:0000256" key="2">
    <source>
        <dbReference type="SAM" id="Phobius"/>
    </source>
</evidence>
<feature type="compositionally biased region" description="Pro residues" evidence="1">
    <location>
        <begin position="16"/>
        <end position="29"/>
    </location>
</feature>
<feature type="transmembrane region" description="Helical" evidence="2">
    <location>
        <begin position="74"/>
        <end position="96"/>
    </location>
</feature>
<dbReference type="AlphaFoldDB" id="A0A9W4U8A0"/>
<protein>
    <submittedName>
        <fullName evidence="3">Uncharacterized protein</fullName>
    </submittedName>
</protein>
<sequence length="298" mass="31787">MSQLSRSLSNSARNPVPSPASPQPKPNMPVTPSTPQAQTTQMLTPNGTWRHPMFDEITRRQNAANFDESNVRKIVANGSLLLLSYVARGILASLVVPGLTSGKPVLQVIPAVPYRGLIINSVRLILFLNILYALYPLVLSYYPDDLADIPLTPSQRLSMGLDPNVATPQTPGSAYQSPNYITPPRYQKSTPRSSFSNQGSHSPLSGSPRASMGNSTTNSPFSPSNTGSPLFQKAVGGSSASQRLSFGGSSMGNSFFSDSSSSATPGTPTPGGGKASVGLNNKWLYEKRRDSPRSNLFT</sequence>
<feature type="compositionally biased region" description="Polar residues" evidence="1">
    <location>
        <begin position="1"/>
        <end position="13"/>
    </location>
</feature>
<gene>
    <name evidence="3" type="ORF">PDIGIT_LOCUS3019</name>
</gene>
<name>A0A9W4U8A0_9PLEO</name>
<proteinExistence type="predicted"/>
<accession>A0A9W4U8A0</accession>
<feature type="compositionally biased region" description="Polar residues" evidence="1">
    <location>
        <begin position="187"/>
        <end position="205"/>
    </location>
</feature>
<evidence type="ECO:0000256" key="1">
    <source>
        <dbReference type="SAM" id="MobiDB-lite"/>
    </source>
</evidence>
<feature type="compositionally biased region" description="Polar residues" evidence="1">
    <location>
        <begin position="166"/>
        <end position="180"/>
    </location>
</feature>
<dbReference type="PANTHER" id="PTHR28003:SF1">
    <property type="entry name" value="NUCLEOPORIN POM34"/>
    <property type="match status" value="1"/>
</dbReference>
<feature type="compositionally biased region" description="Low complexity" evidence="1">
    <location>
        <begin position="245"/>
        <end position="266"/>
    </location>
</feature>
<keyword evidence="2" id="KW-1133">Transmembrane helix</keyword>
<evidence type="ECO:0000313" key="3">
    <source>
        <dbReference type="EMBL" id="CAI6305766.1"/>
    </source>
</evidence>
<keyword evidence="2" id="KW-0472">Membrane</keyword>
<organism evidence="3 4">
    <name type="scientific">Periconia digitata</name>
    <dbReference type="NCBI Taxonomy" id="1303443"/>
    <lineage>
        <taxon>Eukaryota</taxon>
        <taxon>Fungi</taxon>
        <taxon>Dikarya</taxon>
        <taxon>Ascomycota</taxon>
        <taxon>Pezizomycotina</taxon>
        <taxon>Dothideomycetes</taxon>
        <taxon>Pleosporomycetidae</taxon>
        <taxon>Pleosporales</taxon>
        <taxon>Massarineae</taxon>
        <taxon>Periconiaceae</taxon>
        <taxon>Periconia</taxon>
    </lineage>
</organism>
<dbReference type="GO" id="GO:0070762">
    <property type="term" value="C:nuclear pore transmembrane ring"/>
    <property type="evidence" value="ECO:0007669"/>
    <property type="project" value="TreeGrafter"/>
</dbReference>
<dbReference type="OrthoDB" id="429932at2759"/>
<keyword evidence="2" id="KW-0812">Transmembrane</keyword>
<dbReference type="Pfam" id="PF08058">
    <property type="entry name" value="NPCC"/>
    <property type="match status" value="1"/>
</dbReference>
<dbReference type="Proteomes" id="UP001152607">
    <property type="component" value="Unassembled WGS sequence"/>
</dbReference>
<comment type="caution">
    <text evidence="3">The sequence shown here is derived from an EMBL/GenBank/DDBJ whole genome shotgun (WGS) entry which is preliminary data.</text>
</comment>
<dbReference type="PANTHER" id="PTHR28003">
    <property type="entry name" value="NUCLEOPORIN POM34"/>
    <property type="match status" value="1"/>
</dbReference>
<dbReference type="EMBL" id="CAOQHR010000002">
    <property type="protein sequence ID" value="CAI6305766.1"/>
    <property type="molecule type" value="Genomic_DNA"/>
</dbReference>
<feature type="transmembrane region" description="Helical" evidence="2">
    <location>
        <begin position="116"/>
        <end position="135"/>
    </location>
</feature>